<evidence type="ECO:0000256" key="1">
    <source>
        <dbReference type="SAM" id="Phobius"/>
    </source>
</evidence>
<feature type="transmembrane region" description="Helical" evidence="1">
    <location>
        <begin position="159"/>
        <end position="176"/>
    </location>
</feature>
<dbReference type="RefSeq" id="WP_303595172.1">
    <property type="nucleotide sequence ID" value="NZ_JAUORK010000026.1"/>
</dbReference>
<dbReference type="Proteomes" id="UP001170481">
    <property type="component" value="Unassembled WGS sequence"/>
</dbReference>
<sequence>MSQDREAMLYGLGAVALWSTVATAFKLALEQMSPLELVWLAALVSWLLIGVLMWRQGKLREALTTGWRGGWRTALWAGLMNPVGYYLVLFGAYARLPGQEAMALNYTWALAMAFLAVPILAQRLTRIDVAAGLIAYAGVWTIATRGEIFNVAFADPLGVGLALGSTLLWALYWLLNARDPRAPLVAQWQNFSIALPVLTLLVAFGPGFGNFIGASANPQALTAGIYVGLCEMGIAFVLWQLAVHKVSRTAKVSNLIFLSPPISLTLLHFIVGEPILTSTLAGLVLILAGLGLQQLQKAPSELSQST</sequence>
<feature type="transmembrane region" description="Helical" evidence="1">
    <location>
        <begin position="37"/>
        <end position="54"/>
    </location>
</feature>
<feature type="transmembrane region" description="Helical" evidence="1">
    <location>
        <begin position="275"/>
        <end position="292"/>
    </location>
</feature>
<dbReference type="Pfam" id="PF00892">
    <property type="entry name" value="EamA"/>
    <property type="match status" value="2"/>
</dbReference>
<dbReference type="EMBL" id="JAUORK010000026">
    <property type="protein sequence ID" value="MDO6673490.1"/>
    <property type="molecule type" value="Genomic_DNA"/>
</dbReference>
<dbReference type="InterPro" id="IPR000620">
    <property type="entry name" value="EamA_dom"/>
</dbReference>
<evidence type="ECO:0000313" key="3">
    <source>
        <dbReference type="EMBL" id="MDO6673490.1"/>
    </source>
</evidence>
<gene>
    <name evidence="3" type="ORF">Q4535_15375</name>
</gene>
<comment type="caution">
    <text evidence="3">The sequence shown here is derived from an EMBL/GenBank/DDBJ whole genome shotgun (WGS) entry which is preliminary data.</text>
</comment>
<proteinExistence type="predicted"/>
<dbReference type="AlphaFoldDB" id="A0AAP4WWV9"/>
<feature type="transmembrane region" description="Helical" evidence="1">
    <location>
        <begin position="74"/>
        <end position="96"/>
    </location>
</feature>
<feature type="transmembrane region" description="Helical" evidence="1">
    <location>
        <begin position="133"/>
        <end position="153"/>
    </location>
</feature>
<evidence type="ECO:0000313" key="4">
    <source>
        <dbReference type="Proteomes" id="UP001170481"/>
    </source>
</evidence>
<name>A0AAP4WWV9_9GAMM</name>
<protein>
    <submittedName>
        <fullName evidence="3">DMT family transporter</fullName>
    </submittedName>
</protein>
<dbReference type="GO" id="GO:0016020">
    <property type="term" value="C:membrane"/>
    <property type="evidence" value="ECO:0007669"/>
    <property type="project" value="InterPro"/>
</dbReference>
<dbReference type="SUPFAM" id="SSF103481">
    <property type="entry name" value="Multidrug resistance efflux transporter EmrE"/>
    <property type="match status" value="2"/>
</dbReference>
<dbReference type="PANTHER" id="PTHR22911">
    <property type="entry name" value="ACYL-MALONYL CONDENSING ENZYME-RELATED"/>
    <property type="match status" value="1"/>
</dbReference>
<accession>A0AAP4WWV9</accession>
<keyword evidence="1" id="KW-0812">Transmembrane</keyword>
<keyword evidence="1" id="KW-0472">Membrane</keyword>
<dbReference type="PANTHER" id="PTHR22911:SF137">
    <property type="entry name" value="SOLUTE CARRIER FAMILY 35 MEMBER G2-RELATED"/>
    <property type="match status" value="1"/>
</dbReference>
<evidence type="ECO:0000259" key="2">
    <source>
        <dbReference type="Pfam" id="PF00892"/>
    </source>
</evidence>
<organism evidence="3 4">
    <name type="scientific">Cobetia amphilecti</name>
    <dbReference type="NCBI Taxonomy" id="1055104"/>
    <lineage>
        <taxon>Bacteria</taxon>
        <taxon>Pseudomonadati</taxon>
        <taxon>Pseudomonadota</taxon>
        <taxon>Gammaproteobacteria</taxon>
        <taxon>Oceanospirillales</taxon>
        <taxon>Halomonadaceae</taxon>
        <taxon>Cobetia</taxon>
    </lineage>
</organism>
<feature type="transmembrane region" description="Helical" evidence="1">
    <location>
        <begin position="220"/>
        <end position="240"/>
    </location>
</feature>
<feature type="domain" description="EamA" evidence="2">
    <location>
        <begin position="7"/>
        <end position="143"/>
    </location>
</feature>
<keyword evidence="1" id="KW-1133">Transmembrane helix</keyword>
<feature type="transmembrane region" description="Helical" evidence="1">
    <location>
        <begin position="7"/>
        <end position="25"/>
    </location>
</feature>
<reference evidence="3" key="1">
    <citation type="submission" date="2023-07" db="EMBL/GenBank/DDBJ databases">
        <title>Genome content predicts the carbon catabolic preferences of heterotrophic bacteria.</title>
        <authorList>
            <person name="Gralka M."/>
        </authorList>
    </citation>
    <scope>NUCLEOTIDE SEQUENCE</scope>
    <source>
        <strain evidence="3">C2R13</strain>
    </source>
</reference>
<feature type="transmembrane region" description="Helical" evidence="1">
    <location>
        <begin position="102"/>
        <end position="121"/>
    </location>
</feature>
<dbReference type="InterPro" id="IPR037185">
    <property type="entry name" value="EmrE-like"/>
</dbReference>
<feature type="transmembrane region" description="Helical" evidence="1">
    <location>
        <begin position="188"/>
        <end position="208"/>
    </location>
</feature>
<feature type="domain" description="EamA" evidence="2">
    <location>
        <begin position="157"/>
        <end position="291"/>
    </location>
</feature>
<feature type="transmembrane region" description="Helical" evidence="1">
    <location>
        <begin position="252"/>
        <end position="269"/>
    </location>
</feature>